<dbReference type="InterPro" id="IPR046350">
    <property type="entry name" value="Cystatin_sf"/>
</dbReference>
<accession>A0A1A7WMK3</accession>
<dbReference type="GO" id="GO:0005783">
    <property type="term" value="C:endoplasmic reticulum"/>
    <property type="evidence" value="ECO:0007669"/>
    <property type="project" value="TreeGrafter"/>
</dbReference>
<organism evidence="4">
    <name type="scientific">Iconisemion striatum</name>
    <dbReference type="NCBI Taxonomy" id="60296"/>
    <lineage>
        <taxon>Eukaryota</taxon>
        <taxon>Metazoa</taxon>
        <taxon>Chordata</taxon>
        <taxon>Craniata</taxon>
        <taxon>Vertebrata</taxon>
        <taxon>Euteleostomi</taxon>
        <taxon>Actinopterygii</taxon>
        <taxon>Neopterygii</taxon>
        <taxon>Teleostei</taxon>
        <taxon>Neoteleostei</taxon>
        <taxon>Acanthomorphata</taxon>
        <taxon>Ovalentaria</taxon>
        <taxon>Atherinomorphae</taxon>
        <taxon>Cyprinodontiformes</taxon>
        <taxon>Nothobranchiidae</taxon>
        <taxon>Iconisemion</taxon>
    </lineage>
</organism>
<evidence type="ECO:0000256" key="1">
    <source>
        <dbReference type="ARBA" id="ARBA00009403"/>
    </source>
</evidence>
<name>A0A1A7WMK3_9TELE</name>
<evidence type="ECO:0000313" key="4">
    <source>
        <dbReference type="EMBL" id="SBP06769.1"/>
    </source>
</evidence>
<dbReference type="InterPro" id="IPR000010">
    <property type="entry name" value="Cystatin_dom"/>
</dbReference>
<dbReference type="GO" id="GO:1903979">
    <property type="term" value="P:negative regulation of microglial cell activation"/>
    <property type="evidence" value="ECO:0007669"/>
    <property type="project" value="TreeGrafter"/>
</dbReference>
<protein>
    <submittedName>
        <fullName evidence="4">Cystatin F (Leukocystatin)</fullName>
    </submittedName>
</protein>
<dbReference type="Pfam" id="PF00031">
    <property type="entry name" value="Cystatin"/>
    <property type="match status" value="1"/>
</dbReference>
<dbReference type="GO" id="GO:0005764">
    <property type="term" value="C:lysosome"/>
    <property type="evidence" value="ECO:0007669"/>
    <property type="project" value="TreeGrafter"/>
</dbReference>
<dbReference type="GO" id="GO:0004869">
    <property type="term" value="F:cysteine-type endopeptidase inhibitor activity"/>
    <property type="evidence" value="ECO:0007669"/>
    <property type="project" value="InterPro"/>
</dbReference>
<evidence type="ECO:0000256" key="2">
    <source>
        <dbReference type="ARBA" id="ARBA00023157"/>
    </source>
</evidence>
<reference evidence="4" key="2">
    <citation type="submission" date="2016-06" db="EMBL/GenBank/DDBJ databases">
        <title>The genome of a short-lived fish provides insights into sex chromosome evolution and the genetic control of aging.</title>
        <authorList>
            <person name="Reichwald K."/>
            <person name="Felder M."/>
            <person name="Petzold A."/>
            <person name="Koch P."/>
            <person name="Groth M."/>
            <person name="Platzer M."/>
        </authorList>
    </citation>
    <scope>NUCLEOTIDE SEQUENCE</scope>
    <source>
        <tissue evidence="4">Brain</tissue>
    </source>
</reference>
<comment type="similarity">
    <text evidence="1">Belongs to the cystatin family.</text>
</comment>
<dbReference type="GO" id="GO:0005794">
    <property type="term" value="C:Golgi apparatus"/>
    <property type="evidence" value="ECO:0007669"/>
    <property type="project" value="TreeGrafter"/>
</dbReference>
<dbReference type="GO" id="GO:0005770">
    <property type="term" value="C:late endosome"/>
    <property type="evidence" value="ECO:0007669"/>
    <property type="project" value="TreeGrafter"/>
</dbReference>
<dbReference type="FunFam" id="3.10.450.10:FF:000004">
    <property type="entry name" value="Cystatin C"/>
    <property type="match status" value="1"/>
</dbReference>
<dbReference type="EMBL" id="HADW01005369">
    <property type="protein sequence ID" value="SBP06769.1"/>
    <property type="molecule type" value="Transcribed_RNA"/>
</dbReference>
<dbReference type="CDD" id="cd00042">
    <property type="entry name" value="CY"/>
    <property type="match status" value="1"/>
</dbReference>
<dbReference type="SMART" id="SM00043">
    <property type="entry name" value="CY"/>
    <property type="match status" value="1"/>
</dbReference>
<reference evidence="4" key="1">
    <citation type="submission" date="2016-05" db="EMBL/GenBank/DDBJ databases">
        <authorList>
            <person name="Lavstsen T."/>
            <person name="Jespersen J.S."/>
        </authorList>
    </citation>
    <scope>NUCLEOTIDE SEQUENCE</scope>
    <source>
        <tissue evidence="4">Brain</tissue>
    </source>
</reference>
<dbReference type="SUPFAM" id="SSF54403">
    <property type="entry name" value="Cystatin/monellin"/>
    <property type="match status" value="1"/>
</dbReference>
<feature type="non-terminal residue" evidence="4">
    <location>
        <position position="1"/>
    </location>
</feature>
<gene>
    <name evidence="4" type="primary">CST7</name>
</gene>
<dbReference type="GO" id="GO:0006955">
    <property type="term" value="P:immune response"/>
    <property type="evidence" value="ECO:0007669"/>
    <property type="project" value="InterPro"/>
</dbReference>
<keyword evidence="2" id="KW-1015">Disulfide bond</keyword>
<dbReference type="PANTHER" id="PTHR47141">
    <property type="entry name" value="CYSTATIN-F"/>
    <property type="match status" value="1"/>
</dbReference>
<dbReference type="AlphaFoldDB" id="A0A1A7WMK3"/>
<dbReference type="PANTHER" id="PTHR47141:SF1">
    <property type="entry name" value="CYSTATIN-F"/>
    <property type="match status" value="1"/>
</dbReference>
<dbReference type="GO" id="GO:0031643">
    <property type="term" value="P:positive regulation of myelination"/>
    <property type="evidence" value="ECO:0007669"/>
    <property type="project" value="TreeGrafter"/>
</dbReference>
<sequence>QDPESTVLSDVERLQLNPNLELFWNTSSMEGGRRSCHTAAEVDLVAGSYKSSSMPGSPNNISKNDPGLQKAVLSAAYSFNNQSNDAFLFRASVIHRAQRQVVNGIHYIVDLEISRTVCHKRDNNNLSNCSFQPAGNLHQTLECHLEVWQIPWKPQSQSLELLCKP</sequence>
<feature type="domain" description="Cystatin" evidence="3">
    <location>
        <begin position="53"/>
        <end position="164"/>
    </location>
</feature>
<evidence type="ECO:0000259" key="3">
    <source>
        <dbReference type="SMART" id="SM00043"/>
    </source>
</evidence>
<proteinExistence type="inferred from homology"/>
<dbReference type="InterPro" id="IPR042886">
    <property type="entry name" value="Cystatin-F"/>
</dbReference>
<dbReference type="GO" id="GO:0005615">
    <property type="term" value="C:extracellular space"/>
    <property type="evidence" value="ECO:0007669"/>
    <property type="project" value="TreeGrafter"/>
</dbReference>
<dbReference type="Gene3D" id="3.10.450.10">
    <property type="match status" value="1"/>
</dbReference>